<dbReference type="Pfam" id="PF00149">
    <property type="entry name" value="Metallophos"/>
    <property type="match status" value="1"/>
</dbReference>
<dbReference type="Proteomes" id="UP000242188">
    <property type="component" value="Unassembled WGS sequence"/>
</dbReference>
<dbReference type="InterPro" id="IPR029052">
    <property type="entry name" value="Metallo-depent_PP-like"/>
</dbReference>
<dbReference type="SUPFAM" id="SSF56300">
    <property type="entry name" value="Metallo-dependent phosphatases"/>
    <property type="match status" value="1"/>
</dbReference>
<keyword evidence="4" id="KW-1185">Reference proteome</keyword>
<proteinExistence type="inferred from homology"/>
<dbReference type="OrthoDB" id="630188at2759"/>
<comment type="similarity">
    <text evidence="1">Belongs to the UPF0046 family.</text>
</comment>
<evidence type="ECO:0000259" key="2">
    <source>
        <dbReference type="Pfam" id="PF00149"/>
    </source>
</evidence>
<accession>A0A210QUD6</accession>
<dbReference type="AlphaFoldDB" id="A0A210QUD6"/>
<dbReference type="PANTHER" id="PTHR12905">
    <property type="entry name" value="METALLOPHOSPHOESTERASE"/>
    <property type="match status" value="1"/>
</dbReference>
<reference evidence="3 4" key="1">
    <citation type="journal article" date="2017" name="Nat. Ecol. Evol.">
        <title>Scallop genome provides insights into evolution of bilaterian karyotype and development.</title>
        <authorList>
            <person name="Wang S."/>
            <person name="Zhang J."/>
            <person name="Jiao W."/>
            <person name="Li J."/>
            <person name="Xun X."/>
            <person name="Sun Y."/>
            <person name="Guo X."/>
            <person name="Huan P."/>
            <person name="Dong B."/>
            <person name="Zhang L."/>
            <person name="Hu X."/>
            <person name="Sun X."/>
            <person name="Wang J."/>
            <person name="Zhao C."/>
            <person name="Wang Y."/>
            <person name="Wang D."/>
            <person name="Huang X."/>
            <person name="Wang R."/>
            <person name="Lv J."/>
            <person name="Li Y."/>
            <person name="Zhang Z."/>
            <person name="Liu B."/>
            <person name="Lu W."/>
            <person name="Hui Y."/>
            <person name="Liang J."/>
            <person name="Zhou Z."/>
            <person name="Hou R."/>
            <person name="Li X."/>
            <person name="Liu Y."/>
            <person name="Li H."/>
            <person name="Ning X."/>
            <person name="Lin Y."/>
            <person name="Zhao L."/>
            <person name="Xing Q."/>
            <person name="Dou J."/>
            <person name="Li Y."/>
            <person name="Mao J."/>
            <person name="Guo H."/>
            <person name="Dou H."/>
            <person name="Li T."/>
            <person name="Mu C."/>
            <person name="Jiang W."/>
            <person name="Fu Q."/>
            <person name="Fu X."/>
            <person name="Miao Y."/>
            <person name="Liu J."/>
            <person name="Yu Q."/>
            <person name="Li R."/>
            <person name="Liao H."/>
            <person name="Li X."/>
            <person name="Kong Y."/>
            <person name="Jiang Z."/>
            <person name="Chourrout D."/>
            <person name="Li R."/>
            <person name="Bao Z."/>
        </authorList>
    </citation>
    <scope>NUCLEOTIDE SEQUENCE [LARGE SCALE GENOMIC DNA]</scope>
    <source>
        <strain evidence="3 4">PY_sf001</strain>
    </source>
</reference>
<feature type="domain" description="Calcineurin-like phosphoesterase" evidence="2">
    <location>
        <begin position="87"/>
        <end position="290"/>
    </location>
</feature>
<protein>
    <submittedName>
        <fullName evidence="3">Metallophosphoesterase domain-containing protein 1</fullName>
    </submittedName>
</protein>
<gene>
    <name evidence="3" type="ORF">KP79_PYT00604</name>
</gene>
<dbReference type="PANTHER" id="PTHR12905:SF0">
    <property type="entry name" value="CALCINEURIN-LIKE PHOSPHOESTERASE DOMAIN-CONTAINING PROTEIN"/>
    <property type="match status" value="1"/>
</dbReference>
<dbReference type="InterPro" id="IPR004843">
    <property type="entry name" value="Calcineurin-like_PHP"/>
</dbReference>
<name>A0A210QUD6_MIZYE</name>
<evidence type="ECO:0000313" key="3">
    <source>
        <dbReference type="EMBL" id="OWF52327.1"/>
    </source>
</evidence>
<dbReference type="Gene3D" id="3.60.21.10">
    <property type="match status" value="1"/>
</dbReference>
<dbReference type="EMBL" id="NEDP02001823">
    <property type="protein sequence ID" value="OWF52327.1"/>
    <property type="molecule type" value="Genomic_DNA"/>
</dbReference>
<dbReference type="CDD" id="cd07379">
    <property type="entry name" value="MPP_239FB"/>
    <property type="match status" value="1"/>
</dbReference>
<dbReference type="InterPro" id="IPR051693">
    <property type="entry name" value="UPF0046_metallophosphoest"/>
</dbReference>
<organism evidence="3 4">
    <name type="scientific">Mizuhopecten yessoensis</name>
    <name type="common">Japanese scallop</name>
    <name type="synonym">Patinopecten yessoensis</name>
    <dbReference type="NCBI Taxonomy" id="6573"/>
    <lineage>
        <taxon>Eukaryota</taxon>
        <taxon>Metazoa</taxon>
        <taxon>Spiralia</taxon>
        <taxon>Lophotrochozoa</taxon>
        <taxon>Mollusca</taxon>
        <taxon>Bivalvia</taxon>
        <taxon>Autobranchia</taxon>
        <taxon>Pteriomorphia</taxon>
        <taxon>Pectinida</taxon>
        <taxon>Pectinoidea</taxon>
        <taxon>Pectinidae</taxon>
        <taxon>Mizuhopecten</taxon>
    </lineage>
</organism>
<sequence>MGKQLSRFWPGLYVIIGLYHTPDSDTLQYNLPDQSMAKFAANQAAIIQVNPQTDLPIKAWKSMKQQQKVIKKRLVDDPDSPIPEGHLRFVCLSDTHSRIENNVLKVPPGDVLIHAGDFTMLGLPKDIDKFNKYLGTLPHKVKVVIAGNHDLTFDQDMLKNEREDMTFRFGVTEENFEAYMIENKLADVKELMTNCVYLEDASVNIHGINVYGSPWQPAFGGWGFNLPRGQMLLDKWNMIPSDTDILVTHGPPIGHGDYCFDGQRAGCVELLSTIQQRVKPKYHVFGHIHEGYGITSDGYTTYINASTCTLRYQPNNPAVIFDFPLPEGCTKDEALDLYVKPAVIFDIPLPEGRTKEQALDPCVKPAVKTLTKAQSNEANDDD</sequence>
<dbReference type="GO" id="GO:0016787">
    <property type="term" value="F:hydrolase activity"/>
    <property type="evidence" value="ECO:0007669"/>
    <property type="project" value="InterPro"/>
</dbReference>
<evidence type="ECO:0000313" key="4">
    <source>
        <dbReference type="Proteomes" id="UP000242188"/>
    </source>
</evidence>
<evidence type="ECO:0000256" key="1">
    <source>
        <dbReference type="ARBA" id="ARBA00007993"/>
    </source>
</evidence>
<comment type="caution">
    <text evidence="3">The sequence shown here is derived from an EMBL/GenBank/DDBJ whole genome shotgun (WGS) entry which is preliminary data.</text>
</comment>